<dbReference type="NCBIfam" id="TIGR02887">
    <property type="entry name" value="spore_ger_x_C"/>
    <property type="match status" value="1"/>
</dbReference>
<evidence type="ECO:0000256" key="1">
    <source>
        <dbReference type="ARBA" id="ARBA00004635"/>
    </source>
</evidence>
<dbReference type="Gene3D" id="3.30.300.210">
    <property type="entry name" value="Nutrient germinant receptor protein C, domain 3"/>
    <property type="match status" value="1"/>
</dbReference>
<protein>
    <submittedName>
        <fullName evidence="10">Ger(X)C family spore germination protein</fullName>
    </submittedName>
</protein>
<evidence type="ECO:0000256" key="6">
    <source>
        <dbReference type="ARBA" id="ARBA00023139"/>
    </source>
</evidence>
<organism evidence="10 11">
    <name type="scientific">Alkalihalophilus pseudofirmus</name>
    <name type="common">Bacillus pseudofirmus</name>
    <dbReference type="NCBI Taxonomy" id="79885"/>
    <lineage>
        <taxon>Bacteria</taxon>
        <taxon>Bacillati</taxon>
        <taxon>Bacillota</taxon>
        <taxon>Bacilli</taxon>
        <taxon>Bacillales</taxon>
        <taxon>Bacillaceae</taxon>
        <taxon>Alkalihalophilus</taxon>
    </lineage>
</organism>
<dbReference type="InterPro" id="IPR046953">
    <property type="entry name" value="Spore_GerAC-like_C"/>
</dbReference>
<dbReference type="AlphaFoldDB" id="A0AAJ2NJS0"/>
<dbReference type="InterPro" id="IPR008844">
    <property type="entry name" value="Spore_GerAC-like"/>
</dbReference>
<accession>A0AAJ2NJS0</accession>
<keyword evidence="3" id="KW-0309">Germination</keyword>
<evidence type="ECO:0000256" key="3">
    <source>
        <dbReference type="ARBA" id="ARBA00022544"/>
    </source>
</evidence>
<name>A0AAJ2NJS0_ALKPS</name>
<comment type="subcellular location">
    <subcellularLocation>
        <location evidence="1">Membrane</location>
        <topology evidence="1">Lipid-anchor</topology>
    </subcellularLocation>
</comment>
<reference evidence="10" key="1">
    <citation type="submission" date="2023-10" db="EMBL/GenBank/DDBJ databases">
        <title>Screening of Alkalihalophilus pseudofirmusBZ-TG-HK211 and Its Alleviation of Salt Stress on Rapeseed Growth.</title>
        <authorList>
            <person name="Zhao B."/>
            <person name="Guo T."/>
        </authorList>
    </citation>
    <scope>NUCLEOTIDE SEQUENCE</scope>
    <source>
        <strain evidence="10">BZ-TG-HK211</strain>
    </source>
</reference>
<feature type="domain" description="Spore germination protein N-terminal" evidence="9">
    <location>
        <begin position="22"/>
        <end position="189"/>
    </location>
</feature>
<dbReference type="GO" id="GO:0016020">
    <property type="term" value="C:membrane"/>
    <property type="evidence" value="ECO:0007669"/>
    <property type="project" value="UniProtKB-SubCell"/>
</dbReference>
<comment type="similarity">
    <text evidence="2">Belongs to the GerABKC lipoprotein family.</text>
</comment>
<dbReference type="EMBL" id="JAWJAY010000001">
    <property type="protein sequence ID" value="MDV2883642.1"/>
    <property type="molecule type" value="Genomic_DNA"/>
</dbReference>
<evidence type="ECO:0000256" key="7">
    <source>
        <dbReference type="ARBA" id="ARBA00023288"/>
    </source>
</evidence>
<evidence type="ECO:0000313" key="11">
    <source>
        <dbReference type="Proteomes" id="UP001285636"/>
    </source>
</evidence>
<dbReference type="InterPro" id="IPR038501">
    <property type="entry name" value="Spore_GerAC_C_sf"/>
</dbReference>
<keyword evidence="6" id="KW-0564">Palmitate</keyword>
<sequence>MRIIRGLTCLFFLLLSLTGCWDRAELEEVGFVIGVAFDPSRDNPKVFDSTFHIAIPSAFGNGHVEGGTSGVQPFFNITSSGSTNFKMIRNINSRRSRSLNFEHLKVIVINEELARQDFITGVLDLYTRDHEMRRKTHVLISNGAAKDVYIDKLPLEDMPGISMDMIDENNQNVLGMIDTREIGMISEKVAANSSYLIPGVYKPQRGDLRLSGAAIINGSTNKMMGWLDEGDVRGYNWVIGEAMNGILEAEGKNGDPFVFEILSQETKLNYKRENGKNVFDVHIKAEGTFAESWMSGLQIDDPKALMEIEKILEAEIKKQSQQIVTKMQEEYYCDIFSFQKLLKRKNYHYWKETKDRWEGENGLFKDAVITIHSDVLISHYMTQEKVS</sequence>
<dbReference type="GO" id="GO:0009847">
    <property type="term" value="P:spore germination"/>
    <property type="evidence" value="ECO:0007669"/>
    <property type="project" value="InterPro"/>
</dbReference>
<evidence type="ECO:0000256" key="2">
    <source>
        <dbReference type="ARBA" id="ARBA00007886"/>
    </source>
</evidence>
<evidence type="ECO:0000259" key="9">
    <source>
        <dbReference type="Pfam" id="PF25198"/>
    </source>
</evidence>
<evidence type="ECO:0000313" key="10">
    <source>
        <dbReference type="EMBL" id="MDV2883642.1"/>
    </source>
</evidence>
<evidence type="ECO:0000256" key="4">
    <source>
        <dbReference type="ARBA" id="ARBA00022729"/>
    </source>
</evidence>
<evidence type="ECO:0000259" key="8">
    <source>
        <dbReference type="Pfam" id="PF05504"/>
    </source>
</evidence>
<dbReference type="PANTHER" id="PTHR35789">
    <property type="entry name" value="SPORE GERMINATION PROTEIN B3"/>
    <property type="match status" value="1"/>
</dbReference>
<keyword evidence="7" id="KW-0449">Lipoprotein</keyword>
<dbReference type="RefSeq" id="WP_323465559.1">
    <property type="nucleotide sequence ID" value="NZ_CP144224.1"/>
</dbReference>
<keyword evidence="5" id="KW-0472">Membrane</keyword>
<dbReference type="InterPro" id="IPR057336">
    <property type="entry name" value="GerAC_N"/>
</dbReference>
<gene>
    <name evidence="10" type="ORF">RYX45_00515</name>
</gene>
<dbReference type="Pfam" id="PF25198">
    <property type="entry name" value="Spore_GerAC_N"/>
    <property type="match status" value="1"/>
</dbReference>
<dbReference type="PROSITE" id="PS51257">
    <property type="entry name" value="PROKAR_LIPOPROTEIN"/>
    <property type="match status" value="1"/>
</dbReference>
<dbReference type="PANTHER" id="PTHR35789:SF1">
    <property type="entry name" value="SPORE GERMINATION PROTEIN B3"/>
    <property type="match status" value="1"/>
</dbReference>
<dbReference type="Proteomes" id="UP001285636">
    <property type="component" value="Unassembled WGS sequence"/>
</dbReference>
<keyword evidence="4" id="KW-0732">Signal</keyword>
<proteinExistence type="inferred from homology"/>
<dbReference type="Pfam" id="PF05504">
    <property type="entry name" value="Spore_GerAC"/>
    <property type="match status" value="1"/>
</dbReference>
<feature type="domain" description="Spore germination GerAC-like C-terminal" evidence="8">
    <location>
        <begin position="211"/>
        <end position="379"/>
    </location>
</feature>
<evidence type="ECO:0000256" key="5">
    <source>
        <dbReference type="ARBA" id="ARBA00023136"/>
    </source>
</evidence>
<comment type="caution">
    <text evidence="10">The sequence shown here is derived from an EMBL/GenBank/DDBJ whole genome shotgun (WGS) entry which is preliminary data.</text>
</comment>